<proteinExistence type="predicted"/>
<accession>A0A835XUX3</accession>
<gene>
    <name evidence="1" type="ORF">HYH03_010837</name>
</gene>
<evidence type="ECO:0000313" key="1">
    <source>
        <dbReference type="EMBL" id="KAG2490668.1"/>
    </source>
</evidence>
<sequence>MSSSGPGWLYIVQTQSDIDARNGVTTSELEASRLAYGAGAVPIFMMAVTNAEAARASMVSDMKSGNFAAQFVYHEENTGEFVSGSNDRRIATTKGTWSRCGGLRETWGLWGRGH</sequence>
<evidence type="ECO:0000313" key="2">
    <source>
        <dbReference type="Proteomes" id="UP000612055"/>
    </source>
</evidence>
<dbReference type="AlphaFoldDB" id="A0A835XUX3"/>
<organism evidence="1 2">
    <name type="scientific">Edaphochlamys debaryana</name>
    <dbReference type="NCBI Taxonomy" id="47281"/>
    <lineage>
        <taxon>Eukaryota</taxon>
        <taxon>Viridiplantae</taxon>
        <taxon>Chlorophyta</taxon>
        <taxon>core chlorophytes</taxon>
        <taxon>Chlorophyceae</taxon>
        <taxon>CS clade</taxon>
        <taxon>Chlamydomonadales</taxon>
        <taxon>Chlamydomonadales incertae sedis</taxon>
        <taxon>Edaphochlamys</taxon>
    </lineage>
</organism>
<keyword evidence="2" id="KW-1185">Reference proteome</keyword>
<reference evidence="1" key="1">
    <citation type="journal article" date="2020" name="bioRxiv">
        <title>Comparative genomics of Chlamydomonas.</title>
        <authorList>
            <person name="Craig R.J."/>
            <person name="Hasan A.R."/>
            <person name="Ness R.W."/>
            <person name="Keightley P.D."/>
        </authorList>
    </citation>
    <scope>NUCLEOTIDE SEQUENCE</scope>
    <source>
        <strain evidence="1">CCAP 11/70</strain>
    </source>
</reference>
<dbReference type="Proteomes" id="UP000612055">
    <property type="component" value="Unassembled WGS sequence"/>
</dbReference>
<name>A0A835XUX3_9CHLO</name>
<protein>
    <submittedName>
        <fullName evidence="1">Uncharacterized protein</fullName>
    </submittedName>
</protein>
<comment type="caution">
    <text evidence="1">The sequence shown here is derived from an EMBL/GenBank/DDBJ whole genome shotgun (WGS) entry which is preliminary data.</text>
</comment>
<dbReference type="EMBL" id="JAEHOE010000059">
    <property type="protein sequence ID" value="KAG2490668.1"/>
    <property type="molecule type" value="Genomic_DNA"/>
</dbReference>